<evidence type="ECO:0008006" key="2">
    <source>
        <dbReference type="Google" id="ProtNLM"/>
    </source>
</evidence>
<dbReference type="EMBL" id="CP068570">
    <property type="protein sequence ID" value="QQZ51031.1"/>
    <property type="molecule type" value="Genomic_DNA"/>
</dbReference>
<accession>A0A974S9M4</accession>
<protein>
    <recommendedName>
        <fullName evidence="2">GNAT family N-acetyltransferase</fullName>
    </recommendedName>
</protein>
<dbReference type="Gene3D" id="3.40.630.30">
    <property type="match status" value="1"/>
</dbReference>
<proteinExistence type="predicted"/>
<organism evidence="1">
    <name type="scientific">Phenylobacterium glaciei</name>
    <dbReference type="NCBI Taxonomy" id="2803784"/>
    <lineage>
        <taxon>Bacteria</taxon>
        <taxon>Pseudomonadati</taxon>
        <taxon>Pseudomonadota</taxon>
        <taxon>Alphaproteobacteria</taxon>
        <taxon>Caulobacterales</taxon>
        <taxon>Caulobacteraceae</taxon>
        <taxon>Phenylobacterium</taxon>
    </lineage>
</organism>
<gene>
    <name evidence="1" type="ORF">JKL49_07570</name>
</gene>
<name>A0A974S9M4_9CAUL</name>
<evidence type="ECO:0000313" key="1">
    <source>
        <dbReference type="EMBL" id="QQZ51031.1"/>
    </source>
</evidence>
<sequence>MTTILPPNPESLHIEPERPGDAHAISAMTTAAFAPMPFSDGDEARVIDDLRQAGA</sequence>
<reference evidence="1" key="1">
    <citation type="submission" date="2021-01" db="EMBL/GenBank/DDBJ databases">
        <title>Genome sequence of Phenylobacterium sp. 20VBR1 isolated from a valley glaceir, Ny-Alesund, Svalbard.</title>
        <authorList>
            <person name="Thomas F.A."/>
            <person name="Krishnan K.P."/>
            <person name="Sinha R.K."/>
        </authorList>
    </citation>
    <scope>NUCLEOTIDE SEQUENCE</scope>
    <source>
        <strain evidence="1">20VBR1</strain>
    </source>
</reference>
<dbReference type="AlphaFoldDB" id="A0A974S9M4"/>